<dbReference type="Gene3D" id="1.20.1290.10">
    <property type="entry name" value="AhpD-like"/>
    <property type="match status" value="1"/>
</dbReference>
<dbReference type="PANTHER" id="PTHR34846">
    <property type="entry name" value="4-CARBOXYMUCONOLACTONE DECARBOXYLASE FAMILY PROTEIN (AFU_ORTHOLOGUE AFUA_6G11590)"/>
    <property type="match status" value="1"/>
</dbReference>
<dbReference type="Pfam" id="PF02627">
    <property type="entry name" value="CMD"/>
    <property type="match status" value="1"/>
</dbReference>
<dbReference type="SUPFAM" id="SSF69118">
    <property type="entry name" value="AhpD-like"/>
    <property type="match status" value="1"/>
</dbReference>
<dbReference type="InterPro" id="IPR029032">
    <property type="entry name" value="AhpD-like"/>
</dbReference>
<sequence>MHMTTTHMTTNTTDTTTTTGPAATIAEAEARRTRLDFAKSAPKVFRAIVGFDAAARDGLDPALVELIQIRASHLNHCAYCLHMHTNDARKAGESEDRLHLVAVWREASHFFTEKEQAALALTEAVTLVADGGVPDEVYARAAAHFDEAELAHVLALILTINTWNRVALATGKVAGTDERR</sequence>
<keyword evidence="4" id="KW-1185">Reference proteome</keyword>
<evidence type="ECO:0000313" key="3">
    <source>
        <dbReference type="EMBL" id="GAA4011988.1"/>
    </source>
</evidence>
<name>A0ABP7SHX0_9ACTN</name>
<protein>
    <submittedName>
        <fullName evidence="3">Carboxymuconolactone decarboxylase family protein</fullName>
    </submittedName>
</protein>
<evidence type="ECO:0000256" key="1">
    <source>
        <dbReference type="SAM" id="MobiDB-lite"/>
    </source>
</evidence>
<evidence type="ECO:0000259" key="2">
    <source>
        <dbReference type="Pfam" id="PF02627"/>
    </source>
</evidence>
<dbReference type="Proteomes" id="UP001500456">
    <property type="component" value="Unassembled WGS sequence"/>
</dbReference>
<gene>
    <name evidence="3" type="ORF">GCM10022232_62140</name>
</gene>
<dbReference type="EMBL" id="BAAAZX010000020">
    <property type="protein sequence ID" value="GAA4011988.1"/>
    <property type="molecule type" value="Genomic_DNA"/>
</dbReference>
<dbReference type="NCBIfam" id="TIGR00778">
    <property type="entry name" value="ahpD_dom"/>
    <property type="match status" value="1"/>
</dbReference>
<evidence type="ECO:0000313" key="4">
    <source>
        <dbReference type="Proteomes" id="UP001500456"/>
    </source>
</evidence>
<feature type="domain" description="Carboxymuconolactone decarboxylase-like" evidence="2">
    <location>
        <begin position="42"/>
        <end position="123"/>
    </location>
</feature>
<organism evidence="3 4">
    <name type="scientific">Streptomyces plumbiresistens</name>
    <dbReference type="NCBI Taxonomy" id="511811"/>
    <lineage>
        <taxon>Bacteria</taxon>
        <taxon>Bacillati</taxon>
        <taxon>Actinomycetota</taxon>
        <taxon>Actinomycetes</taxon>
        <taxon>Kitasatosporales</taxon>
        <taxon>Streptomycetaceae</taxon>
        <taxon>Streptomyces</taxon>
    </lineage>
</organism>
<proteinExistence type="predicted"/>
<dbReference type="InterPro" id="IPR004675">
    <property type="entry name" value="AhpD_core"/>
</dbReference>
<feature type="region of interest" description="Disordered" evidence="1">
    <location>
        <begin position="1"/>
        <end position="22"/>
    </location>
</feature>
<comment type="caution">
    <text evidence="3">The sequence shown here is derived from an EMBL/GenBank/DDBJ whole genome shotgun (WGS) entry which is preliminary data.</text>
</comment>
<dbReference type="PANTHER" id="PTHR34846:SF10">
    <property type="entry name" value="CYTOPLASMIC PROTEIN"/>
    <property type="match status" value="1"/>
</dbReference>
<reference evidence="4" key="1">
    <citation type="journal article" date="2019" name="Int. J. Syst. Evol. Microbiol.">
        <title>The Global Catalogue of Microorganisms (GCM) 10K type strain sequencing project: providing services to taxonomists for standard genome sequencing and annotation.</title>
        <authorList>
            <consortium name="The Broad Institute Genomics Platform"/>
            <consortium name="The Broad Institute Genome Sequencing Center for Infectious Disease"/>
            <person name="Wu L."/>
            <person name="Ma J."/>
        </authorList>
    </citation>
    <scope>NUCLEOTIDE SEQUENCE [LARGE SCALE GENOMIC DNA]</scope>
    <source>
        <strain evidence="4">JCM 16924</strain>
    </source>
</reference>
<dbReference type="InterPro" id="IPR003779">
    <property type="entry name" value="CMD-like"/>
</dbReference>
<accession>A0ABP7SHX0</accession>